<evidence type="ECO:0000256" key="3">
    <source>
        <dbReference type="ARBA" id="ARBA00022692"/>
    </source>
</evidence>
<keyword evidence="11" id="KW-1185">Reference proteome</keyword>
<evidence type="ECO:0000256" key="8">
    <source>
        <dbReference type="SAM" id="Phobius"/>
    </source>
</evidence>
<evidence type="ECO:0000259" key="9">
    <source>
        <dbReference type="Pfam" id="PF02096"/>
    </source>
</evidence>
<feature type="transmembrane region" description="Helical" evidence="8">
    <location>
        <begin position="314"/>
        <end position="336"/>
    </location>
</feature>
<organism evidence="10 11">
    <name type="scientific">Kingdonia uniflora</name>
    <dbReference type="NCBI Taxonomy" id="39325"/>
    <lineage>
        <taxon>Eukaryota</taxon>
        <taxon>Viridiplantae</taxon>
        <taxon>Streptophyta</taxon>
        <taxon>Embryophyta</taxon>
        <taxon>Tracheophyta</taxon>
        <taxon>Spermatophyta</taxon>
        <taxon>Magnoliopsida</taxon>
        <taxon>Ranunculales</taxon>
        <taxon>Circaeasteraceae</taxon>
        <taxon>Kingdonia</taxon>
    </lineage>
</organism>
<evidence type="ECO:0000256" key="4">
    <source>
        <dbReference type="ARBA" id="ARBA00022989"/>
    </source>
</evidence>
<feature type="transmembrane region" description="Helical" evidence="8">
    <location>
        <begin position="224"/>
        <end position="249"/>
    </location>
</feature>
<reference evidence="10 11" key="1">
    <citation type="journal article" date="2020" name="IScience">
        <title>Genome Sequencing of the Endangered Kingdonia uniflora (Circaeasteraceae, Ranunculales) Reveals Potential Mechanisms of Evolutionary Specialization.</title>
        <authorList>
            <person name="Sun Y."/>
            <person name="Deng T."/>
            <person name="Zhang A."/>
            <person name="Moore M.J."/>
            <person name="Landis J.B."/>
            <person name="Lin N."/>
            <person name="Zhang H."/>
            <person name="Zhang X."/>
            <person name="Huang J."/>
            <person name="Zhang X."/>
            <person name="Sun H."/>
            <person name="Wang H."/>
        </authorList>
    </citation>
    <scope>NUCLEOTIDE SEQUENCE [LARGE SCALE GENOMIC DNA]</scope>
    <source>
        <strain evidence="10">TB1705</strain>
        <tissue evidence="10">Leaf</tissue>
    </source>
</reference>
<keyword evidence="5 8" id="KW-0472">Membrane</keyword>
<dbReference type="CDD" id="cd20069">
    <property type="entry name" value="5TM_Oxa1-like"/>
    <property type="match status" value="1"/>
</dbReference>
<dbReference type="InterPro" id="IPR001708">
    <property type="entry name" value="YidC/ALB3/OXA1/COX18"/>
</dbReference>
<dbReference type="EMBL" id="JACGCM010000375">
    <property type="protein sequence ID" value="KAF6173034.1"/>
    <property type="molecule type" value="Genomic_DNA"/>
</dbReference>
<evidence type="ECO:0000313" key="11">
    <source>
        <dbReference type="Proteomes" id="UP000541444"/>
    </source>
</evidence>
<evidence type="ECO:0000256" key="6">
    <source>
        <dbReference type="RuleBase" id="RU003945"/>
    </source>
</evidence>
<comment type="caution">
    <text evidence="10">The sequence shown here is derived from an EMBL/GenBank/DDBJ whole genome shotgun (WGS) entry which is preliminary data.</text>
</comment>
<accession>A0A7J7P1G7</accession>
<dbReference type="PANTHER" id="PTHR12428:SF34">
    <property type="entry name" value="MITOCHONDRIAL INNER MEMBRANE PROTEIN OXA1-LIKE"/>
    <property type="match status" value="1"/>
</dbReference>
<dbReference type="GO" id="GO:0032979">
    <property type="term" value="P:protein insertion into mitochondrial inner membrane from matrix"/>
    <property type="evidence" value="ECO:0007669"/>
    <property type="project" value="TreeGrafter"/>
</dbReference>
<protein>
    <recommendedName>
        <fullName evidence="9">Membrane insertase YidC/Oxa/ALB C-terminal domain-containing protein</fullName>
    </recommendedName>
</protein>
<dbReference type="GO" id="GO:0005743">
    <property type="term" value="C:mitochondrial inner membrane"/>
    <property type="evidence" value="ECO:0007669"/>
    <property type="project" value="TreeGrafter"/>
</dbReference>
<evidence type="ECO:0000256" key="2">
    <source>
        <dbReference type="ARBA" id="ARBA00010583"/>
    </source>
</evidence>
<feature type="compositionally biased region" description="Low complexity" evidence="7">
    <location>
        <begin position="399"/>
        <end position="415"/>
    </location>
</feature>
<sequence>MAYRRSLSLSIRASVFTHKLRPSLPHIASYNDDNKRDEHSYTRGYHCSNYNNVSSALFRERGLSSLYQQQQQHLRVGFGFGSSLCSYSSSAIGEGSEKIEYMSDIAEKFSDTSVVELAVSQVPALSEVAIAAADSYLPVAALQYLIDGVHSFTGLNWWASIAITTILIRVATFPLMVNQMKATSKLTLMRPQLEEIKNQINMTNGDPEAMNEGQRRMKALFKEYGVNPFTPLKGIFIQGPVFISFFFAINNMVEKVPSFKAGGAFWFTDLTTPDALYIFPVLASLSFLLTVEYNMQEGLEGNPIAGTMKNVSRVFATLMVPFTMSFPKAMFCYWITANLFSLVYGQIIKRPRVKEILGLPKMPVAPTTTELQPAFSLFSRPTASTSVTEESSPLPPQPLSKSRSISSSSSISQRIKSLELQVKRRNKTKRT</sequence>
<evidence type="ECO:0000313" key="10">
    <source>
        <dbReference type="EMBL" id="KAF6173034.1"/>
    </source>
</evidence>
<keyword evidence="3 6" id="KW-0812">Transmembrane</keyword>
<dbReference type="Pfam" id="PF02096">
    <property type="entry name" value="60KD_IMP"/>
    <property type="match status" value="1"/>
</dbReference>
<proteinExistence type="inferred from homology"/>
<dbReference type="InterPro" id="IPR028055">
    <property type="entry name" value="YidC/Oxa/ALB_C"/>
</dbReference>
<feature type="transmembrane region" description="Helical" evidence="8">
    <location>
        <begin position="157"/>
        <end position="177"/>
    </location>
</feature>
<dbReference type="PANTHER" id="PTHR12428">
    <property type="entry name" value="OXA1"/>
    <property type="match status" value="1"/>
</dbReference>
<feature type="region of interest" description="Disordered" evidence="7">
    <location>
        <begin position="384"/>
        <end position="416"/>
    </location>
</feature>
<evidence type="ECO:0000256" key="1">
    <source>
        <dbReference type="ARBA" id="ARBA00004141"/>
    </source>
</evidence>
<evidence type="ECO:0000256" key="7">
    <source>
        <dbReference type="SAM" id="MobiDB-lite"/>
    </source>
</evidence>
<feature type="domain" description="Membrane insertase YidC/Oxa/ALB C-terminal" evidence="9">
    <location>
        <begin position="157"/>
        <end position="349"/>
    </location>
</feature>
<name>A0A7J7P1G7_9MAGN</name>
<dbReference type="Proteomes" id="UP000541444">
    <property type="component" value="Unassembled WGS sequence"/>
</dbReference>
<gene>
    <name evidence="10" type="ORF">GIB67_006410</name>
</gene>
<keyword evidence="4 8" id="KW-1133">Transmembrane helix</keyword>
<comment type="similarity">
    <text evidence="2">Belongs to the OXA1/ALB3/YidC (TC 2.A.9.2) family.</text>
</comment>
<comment type="subcellular location">
    <subcellularLocation>
        <location evidence="1 6">Membrane</location>
        <topology evidence="1 6">Multi-pass membrane protein</topology>
    </subcellularLocation>
</comment>
<comment type="similarity">
    <text evidence="6">Belongs to the OXA1/ALB3/YidC family.</text>
</comment>
<dbReference type="AlphaFoldDB" id="A0A7J7P1G7"/>
<dbReference type="NCBIfam" id="TIGR03592">
    <property type="entry name" value="yidC_oxa1_cterm"/>
    <property type="match status" value="1"/>
</dbReference>
<evidence type="ECO:0000256" key="5">
    <source>
        <dbReference type="ARBA" id="ARBA00023136"/>
    </source>
</evidence>
<dbReference type="OrthoDB" id="2148490at2759"/>
<dbReference type="GO" id="GO:0032977">
    <property type="term" value="F:membrane insertase activity"/>
    <property type="evidence" value="ECO:0007669"/>
    <property type="project" value="InterPro"/>
</dbReference>